<dbReference type="InterPro" id="IPR037830">
    <property type="entry name" value="ZZZ3"/>
</dbReference>
<dbReference type="AlphaFoldDB" id="A0A6G1JXG7"/>
<accession>A0A6G1JXG7</accession>
<feature type="compositionally biased region" description="Low complexity" evidence="1">
    <location>
        <begin position="186"/>
        <end position="195"/>
    </location>
</feature>
<sequence length="287" mass="30645">MPALLVDTNTTTAHPVSSADTSSSTNTHQRDTRRSRSPSPSRPPVSPITPTVSIAQLAPLPKPASEPNPHVAPPQHTTFIPQPPSVPISESENPDAIALRSAISLLQMQREKSKRDLKTLEELKVAAVSDPQAFVRSIQAQHTNASNSNSNHNPLAPTLSDISLLGDNAGTKGQQPNQQGRKDSADATSQDASATKIPTIPQPQNIIRCPPVNWAKYHVVGESLDKLHKEQKQYPASVESSRNPKGTRPPPHAVSAPYSPFTDSVDDSHPAQPWRGGGGGGVKKSFS</sequence>
<dbReference type="OrthoDB" id="20473at2759"/>
<proteinExistence type="predicted"/>
<protein>
    <submittedName>
        <fullName evidence="2">Uncharacterized protein</fullName>
    </submittedName>
</protein>
<feature type="region of interest" description="Disordered" evidence="1">
    <location>
        <begin position="228"/>
        <end position="287"/>
    </location>
</feature>
<feature type="compositionally biased region" description="Pro residues" evidence="1">
    <location>
        <begin position="60"/>
        <end position="72"/>
    </location>
</feature>
<name>A0A6G1JXG7_9PLEO</name>
<feature type="compositionally biased region" description="Low complexity" evidence="1">
    <location>
        <begin position="144"/>
        <end position="153"/>
    </location>
</feature>
<feature type="region of interest" description="Disordered" evidence="1">
    <location>
        <begin position="1"/>
        <end position="93"/>
    </location>
</feature>
<reference evidence="2" key="1">
    <citation type="journal article" date="2020" name="Stud. Mycol.">
        <title>101 Dothideomycetes genomes: a test case for predicting lifestyles and emergence of pathogens.</title>
        <authorList>
            <person name="Haridas S."/>
            <person name="Albert R."/>
            <person name="Binder M."/>
            <person name="Bloem J."/>
            <person name="Labutti K."/>
            <person name="Salamov A."/>
            <person name="Andreopoulos B."/>
            <person name="Baker S."/>
            <person name="Barry K."/>
            <person name="Bills G."/>
            <person name="Bluhm B."/>
            <person name="Cannon C."/>
            <person name="Castanera R."/>
            <person name="Culley D."/>
            <person name="Daum C."/>
            <person name="Ezra D."/>
            <person name="Gonzalez J."/>
            <person name="Henrissat B."/>
            <person name="Kuo A."/>
            <person name="Liang C."/>
            <person name="Lipzen A."/>
            <person name="Lutzoni F."/>
            <person name="Magnuson J."/>
            <person name="Mondo S."/>
            <person name="Nolan M."/>
            <person name="Ohm R."/>
            <person name="Pangilinan J."/>
            <person name="Park H.-J."/>
            <person name="Ramirez L."/>
            <person name="Alfaro M."/>
            <person name="Sun H."/>
            <person name="Tritt A."/>
            <person name="Yoshinaga Y."/>
            <person name="Zwiers L.-H."/>
            <person name="Turgeon B."/>
            <person name="Goodwin S."/>
            <person name="Spatafora J."/>
            <person name="Crous P."/>
            <person name="Grigoriev I."/>
        </authorList>
    </citation>
    <scope>NUCLEOTIDE SEQUENCE</scope>
    <source>
        <strain evidence="2">CBS 279.74</strain>
    </source>
</reference>
<evidence type="ECO:0000313" key="3">
    <source>
        <dbReference type="Proteomes" id="UP000799428"/>
    </source>
</evidence>
<dbReference type="EMBL" id="MU005779">
    <property type="protein sequence ID" value="KAF2705304.1"/>
    <property type="molecule type" value="Genomic_DNA"/>
</dbReference>
<gene>
    <name evidence="2" type="ORF">K504DRAFT_506246</name>
</gene>
<organism evidence="2 3">
    <name type="scientific">Pleomassaria siparia CBS 279.74</name>
    <dbReference type="NCBI Taxonomy" id="1314801"/>
    <lineage>
        <taxon>Eukaryota</taxon>
        <taxon>Fungi</taxon>
        <taxon>Dikarya</taxon>
        <taxon>Ascomycota</taxon>
        <taxon>Pezizomycotina</taxon>
        <taxon>Dothideomycetes</taxon>
        <taxon>Pleosporomycetidae</taxon>
        <taxon>Pleosporales</taxon>
        <taxon>Pleomassariaceae</taxon>
        <taxon>Pleomassaria</taxon>
    </lineage>
</organism>
<keyword evidence="3" id="KW-1185">Reference proteome</keyword>
<dbReference type="PANTHER" id="PTHR22705">
    <property type="entry name" value="ZINC FINGER, ZZ DOMAIN CONTAINING 3"/>
    <property type="match status" value="1"/>
</dbReference>
<evidence type="ECO:0000313" key="2">
    <source>
        <dbReference type="EMBL" id="KAF2705304.1"/>
    </source>
</evidence>
<evidence type="ECO:0000256" key="1">
    <source>
        <dbReference type="SAM" id="MobiDB-lite"/>
    </source>
</evidence>
<dbReference type="PANTHER" id="PTHR22705:SF0">
    <property type="entry name" value="ZZ-TYPE ZINC FINGER-CONTAINING PROTEIN 3"/>
    <property type="match status" value="1"/>
</dbReference>
<feature type="compositionally biased region" description="Gly residues" evidence="1">
    <location>
        <begin position="275"/>
        <end position="287"/>
    </location>
</feature>
<dbReference type="Proteomes" id="UP000799428">
    <property type="component" value="Unassembled WGS sequence"/>
</dbReference>
<feature type="compositionally biased region" description="Polar residues" evidence="1">
    <location>
        <begin position="7"/>
        <end position="27"/>
    </location>
</feature>
<feature type="region of interest" description="Disordered" evidence="1">
    <location>
        <begin position="142"/>
        <end position="205"/>
    </location>
</feature>